<name>A0ABT8M4X1_9EURY</name>
<dbReference type="Proteomes" id="UP001168423">
    <property type="component" value="Unassembled WGS sequence"/>
</dbReference>
<dbReference type="EMBL" id="VCYI01000017">
    <property type="protein sequence ID" value="MDN7013642.1"/>
    <property type="molecule type" value="Genomic_DNA"/>
</dbReference>
<comment type="caution">
    <text evidence="1">The sequence shown here is derived from an EMBL/GenBank/DDBJ whole genome shotgun (WGS) entry which is preliminary data.</text>
</comment>
<keyword evidence="2" id="KW-1185">Reference proteome</keyword>
<proteinExistence type="predicted"/>
<dbReference type="RefSeq" id="WP_301678241.1">
    <property type="nucleotide sequence ID" value="NZ_VCYI01000017.1"/>
</dbReference>
<gene>
    <name evidence="1" type="ORF">FGW20_11480</name>
</gene>
<accession>A0ABT8M4X1</accession>
<evidence type="ECO:0008006" key="3">
    <source>
        <dbReference type="Google" id="ProtNLM"/>
    </source>
</evidence>
<organism evidence="1 2">
    <name type="scientific">Methanoculleus methanifontis</name>
    <dbReference type="NCBI Taxonomy" id="2584086"/>
    <lineage>
        <taxon>Archaea</taxon>
        <taxon>Methanobacteriati</taxon>
        <taxon>Methanobacteriota</taxon>
        <taxon>Stenosarchaea group</taxon>
        <taxon>Methanomicrobia</taxon>
        <taxon>Methanomicrobiales</taxon>
        <taxon>Methanomicrobiaceae</taxon>
        <taxon>Methanoculleus</taxon>
    </lineage>
</organism>
<reference evidence="1" key="1">
    <citation type="submission" date="2019-05" db="EMBL/GenBank/DDBJ databases">
        <title>Isolation and characterization of methanogens from the cold seep sediment at Four-Way Closure Ridge.</title>
        <authorList>
            <person name="You Y.-T."/>
            <person name="Chen S.-C."/>
            <person name="Zhang W.-L."/>
            <person name="Lai M.-C."/>
        </authorList>
    </citation>
    <scope>NUCLEOTIDE SEQUENCE</scope>
    <source>
        <strain evidence="1">FWC-SCC3</strain>
    </source>
</reference>
<sequence>MAYEYGPLSRPLKETLAALQEGLTQEYRLEFLLTHRRSARRSRRLRRIRGWIRETDHLVVQIDRVARQTIPRIEQETGHTFRGPDGVARILMDPSTKRLFSGVLAGFPEEALPVPAVDLALLGNLSDDARALGLIADVTLRLKVLSGLHVPREDVAALCDRWRLHESRITLRGNPRRAAGTSAREKETLARAVLGLIYIEGGTEALGRAAPLLACNQER</sequence>
<evidence type="ECO:0000313" key="2">
    <source>
        <dbReference type="Proteomes" id="UP001168423"/>
    </source>
</evidence>
<protein>
    <recommendedName>
        <fullName evidence="3">RNase III domain-containing protein</fullName>
    </recommendedName>
</protein>
<evidence type="ECO:0000313" key="1">
    <source>
        <dbReference type="EMBL" id="MDN7013642.1"/>
    </source>
</evidence>